<evidence type="ECO:0000256" key="2">
    <source>
        <dbReference type="ARBA" id="ARBA00022741"/>
    </source>
</evidence>
<keyword evidence="3" id="KW-0418">Kinase</keyword>
<dbReference type="AlphaFoldDB" id="A0A5J4VUD9"/>
<comment type="caution">
    <text evidence="6">The sequence shown here is derived from an EMBL/GenBank/DDBJ whole genome shotgun (WGS) entry which is preliminary data.</text>
</comment>
<dbReference type="Gene3D" id="1.10.510.10">
    <property type="entry name" value="Transferase(Phosphotransferase) domain 1"/>
    <property type="match status" value="1"/>
</dbReference>
<dbReference type="InterPro" id="IPR050660">
    <property type="entry name" value="NEK_Ser/Thr_kinase"/>
</dbReference>
<name>A0A5J4VUD9_9EUKA</name>
<evidence type="ECO:0000313" key="7">
    <source>
        <dbReference type="Proteomes" id="UP000324800"/>
    </source>
</evidence>
<keyword evidence="4" id="KW-0067">ATP-binding</keyword>
<dbReference type="Pfam" id="PF00069">
    <property type="entry name" value="Pkinase"/>
    <property type="match status" value="1"/>
</dbReference>
<proteinExistence type="predicted"/>
<dbReference type="GO" id="GO:0004674">
    <property type="term" value="F:protein serine/threonine kinase activity"/>
    <property type="evidence" value="ECO:0007669"/>
    <property type="project" value="TreeGrafter"/>
</dbReference>
<organism evidence="6 7">
    <name type="scientific">Streblomastix strix</name>
    <dbReference type="NCBI Taxonomy" id="222440"/>
    <lineage>
        <taxon>Eukaryota</taxon>
        <taxon>Metamonada</taxon>
        <taxon>Preaxostyla</taxon>
        <taxon>Oxymonadida</taxon>
        <taxon>Streblomastigidae</taxon>
        <taxon>Streblomastix</taxon>
    </lineage>
</organism>
<dbReference type="EMBL" id="SNRW01004933">
    <property type="protein sequence ID" value="KAA6386172.1"/>
    <property type="molecule type" value="Genomic_DNA"/>
</dbReference>
<dbReference type="PANTHER" id="PTHR43671">
    <property type="entry name" value="SERINE/THREONINE-PROTEIN KINASE NEK"/>
    <property type="match status" value="1"/>
</dbReference>
<evidence type="ECO:0000313" key="6">
    <source>
        <dbReference type="EMBL" id="KAA6386172.1"/>
    </source>
</evidence>
<dbReference type="InterPro" id="IPR011009">
    <property type="entry name" value="Kinase-like_dom_sf"/>
</dbReference>
<evidence type="ECO:0000256" key="1">
    <source>
        <dbReference type="ARBA" id="ARBA00022679"/>
    </source>
</evidence>
<gene>
    <name evidence="6" type="ORF">EZS28_018302</name>
</gene>
<evidence type="ECO:0000256" key="4">
    <source>
        <dbReference type="ARBA" id="ARBA00022840"/>
    </source>
</evidence>
<dbReference type="InterPro" id="IPR000719">
    <property type="entry name" value="Prot_kinase_dom"/>
</dbReference>
<feature type="domain" description="Protein kinase" evidence="5">
    <location>
        <begin position="1"/>
        <end position="118"/>
    </location>
</feature>
<keyword evidence="1" id="KW-0808">Transferase</keyword>
<dbReference type="OrthoDB" id="8693905at2759"/>
<dbReference type="PANTHER" id="PTHR43671:SF106">
    <property type="entry name" value="NIMA-LIKE KINASE"/>
    <property type="match status" value="1"/>
</dbReference>
<keyword evidence="2" id="KW-0547">Nucleotide-binding</keyword>
<sequence>MEYTTVKRGTQIYNAPELFPGLDIIDETVQNEEIKETTGADIWAFGITMYELLFQYHPFTNQGKITDQMQIILRIMKLKPEQPPEQYSANLRKLIMEMLKKDPAKRITAEQILTTPELANY</sequence>
<dbReference type="Proteomes" id="UP000324800">
    <property type="component" value="Unassembled WGS sequence"/>
</dbReference>
<reference evidence="6 7" key="1">
    <citation type="submission" date="2019-03" db="EMBL/GenBank/DDBJ databases">
        <title>Single cell metagenomics reveals metabolic interactions within the superorganism composed of flagellate Streblomastix strix and complex community of Bacteroidetes bacteria on its surface.</title>
        <authorList>
            <person name="Treitli S.C."/>
            <person name="Kolisko M."/>
            <person name="Husnik F."/>
            <person name="Keeling P."/>
            <person name="Hampl V."/>
        </authorList>
    </citation>
    <scope>NUCLEOTIDE SEQUENCE [LARGE SCALE GENOMIC DNA]</scope>
    <source>
        <strain evidence="6">ST1C</strain>
    </source>
</reference>
<evidence type="ECO:0000256" key="3">
    <source>
        <dbReference type="ARBA" id="ARBA00022777"/>
    </source>
</evidence>
<dbReference type="PROSITE" id="PS50011">
    <property type="entry name" value="PROTEIN_KINASE_DOM"/>
    <property type="match status" value="1"/>
</dbReference>
<evidence type="ECO:0000259" key="5">
    <source>
        <dbReference type="PROSITE" id="PS50011"/>
    </source>
</evidence>
<dbReference type="SUPFAM" id="SSF56112">
    <property type="entry name" value="Protein kinase-like (PK-like)"/>
    <property type="match status" value="1"/>
</dbReference>
<accession>A0A5J4VUD9</accession>
<protein>
    <recommendedName>
        <fullName evidence="5">Protein kinase domain-containing protein</fullName>
    </recommendedName>
</protein>
<dbReference type="GO" id="GO:0005524">
    <property type="term" value="F:ATP binding"/>
    <property type="evidence" value="ECO:0007669"/>
    <property type="project" value="UniProtKB-KW"/>
</dbReference>